<dbReference type="AlphaFoldDB" id="A0A183HWQ0"/>
<reference evidence="1" key="1">
    <citation type="submission" date="2016-06" db="UniProtKB">
        <authorList>
            <consortium name="WormBaseParasite"/>
        </authorList>
    </citation>
    <scope>IDENTIFICATION</scope>
</reference>
<protein>
    <submittedName>
        <fullName evidence="1">SRI domain-containing protein</fullName>
    </submittedName>
</protein>
<sequence length="174" mass="19793">LYFSALSVQSFGEDNASISETSQDYSVNNRYVGHSPRNTRGYDVLNNTIESANQNGESSLRLGVNRAVQEPGPIREDVEERQDNNGLQDRQSAAAVWTPPTFRTYRPPCNVDWLNPRVRDVLRKYKSSKINSREGAELITKITGSQVSTTTVRVKTRMLDELKRDCDFYLNKML</sequence>
<proteinExistence type="predicted"/>
<name>A0A183HWQ0_9BILA</name>
<evidence type="ECO:0000313" key="1">
    <source>
        <dbReference type="WBParaSite" id="OFLC_0001191201-mRNA-1"/>
    </source>
</evidence>
<accession>A0A183HWQ0</accession>
<organism evidence="1">
    <name type="scientific">Onchocerca flexuosa</name>
    <dbReference type="NCBI Taxonomy" id="387005"/>
    <lineage>
        <taxon>Eukaryota</taxon>
        <taxon>Metazoa</taxon>
        <taxon>Ecdysozoa</taxon>
        <taxon>Nematoda</taxon>
        <taxon>Chromadorea</taxon>
        <taxon>Rhabditida</taxon>
        <taxon>Spirurina</taxon>
        <taxon>Spiruromorpha</taxon>
        <taxon>Filarioidea</taxon>
        <taxon>Onchocercidae</taxon>
        <taxon>Onchocerca</taxon>
    </lineage>
</organism>
<dbReference type="STRING" id="387005.A0A183HWQ0"/>
<dbReference type="WBParaSite" id="OFLC_0001191201-mRNA-1">
    <property type="protein sequence ID" value="OFLC_0001191201-mRNA-1"/>
    <property type="gene ID" value="OFLC_0001191201"/>
</dbReference>